<sequence length="654" mass="71143">MTLIHVIEADSGGGKGMMMSKGRNGSPQSVIGNSAMLSCESSSWGSMDRCAAPEAEAEAGAGAGPVLILDQHPEFNSSADPLPSATDTVLSFQSAHCEASSSPNVFTEWRKRAQIDSALNPQAAALKRSDATAFEDEDRTCAVKEGPARRKDLQGIRRNAMEVGSSVVMDPQGSGNGNMERHGLWKQQGRSSPAYVLGQMNRPPPSKWDDAEKWLMNSSSEQSPAHPQSTMPTQSFAKKSPSLAVRLRHRLGASSRPTNTNTKTSQCMRSALSSQSGTMSNFSSHNAVSQHQKQQTAMDEPRLKTNTNRSEAVAIGFASGSPTVLRTDPMLPIETKIPWDERSASITAAPLPPARFAHHVAEINCSNSEEPICAVADKYADTIKTTPLHQGCAESISISSEGGSAVTELGKIRVSIRDVSTCMISPSISNMRDMATQITPFSSSKPSRCTTPVKDSPARHNTPARPSPTPDQSASLDLLQLQNCHLAKLVDFDKKSVQVAADSELLERSVSNTWSTKEEEEAESSKSLCLVDITEVRQSIIEGRAASWEEAQQAKYIARYKREESRIQAWESHQNAKAEAELRKLEAKLEKMRSHASEKFMNKLTGAQRRAKDMLAAAECRRGEELSKTTERAQQMRTSGRVSTSLCVCFHQNP</sequence>
<protein>
    <submittedName>
        <fullName evidence="1">Uncharacterized protein</fullName>
    </submittedName>
</protein>
<evidence type="ECO:0000313" key="1">
    <source>
        <dbReference type="EMBL" id="KAJ7552864.1"/>
    </source>
</evidence>
<evidence type="ECO:0000313" key="2">
    <source>
        <dbReference type="Proteomes" id="UP001162992"/>
    </source>
</evidence>
<proteinExistence type="predicted"/>
<accession>A0ACC2DFC2</accession>
<dbReference type="Proteomes" id="UP001162992">
    <property type="component" value="Chromosome 6"/>
</dbReference>
<comment type="caution">
    <text evidence="1">The sequence shown here is derived from an EMBL/GenBank/DDBJ whole genome shotgun (WGS) entry which is preliminary data.</text>
</comment>
<name>A0ACC2DFC2_DIPCM</name>
<reference evidence="2" key="1">
    <citation type="journal article" date="2024" name="Proc. Natl. Acad. Sci. U.S.A.">
        <title>Extraordinary preservation of gene collinearity over three hundred million years revealed in homosporous lycophytes.</title>
        <authorList>
            <person name="Li C."/>
            <person name="Wickell D."/>
            <person name="Kuo L.Y."/>
            <person name="Chen X."/>
            <person name="Nie B."/>
            <person name="Liao X."/>
            <person name="Peng D."/>
            <person name="Ji J."/>
            <person name="Jenkins J."/>
            <person name="Williams M."/>
            <person name="Shu S."/>
            <person name="Plott C."/>
            <person name="Barry K."/>
            <person name="Rajasekar S."/>
            <person name="Grimwood J."/>
            <person name="Han X."/>
            <person name="Sun S."/>
            <person name="Hou Z."/>
            <person name="He W."/>
            <person name="Dai G."/>
            <person name="Sun C."/>
            <person name="Schmutz J."/>
            <person name="Leebens-Mack J.H."/>
            <person name="Li F.W."/>
            <person name="Wang L."/>
        </authorList>
    </citation>
    <scope>NUCLEOTIDE SEQUENCE [LARGE SCALE GENOMIC DNA]</scope>
    <source>
        <strain evidence="2">cv. PW_Plant_1</strain>
    </source>
</reference>
<dbReference type="EMBL" id="CM055097">
    <property type="protein sequence ID" value="KAJ7552864.1"/>
    <property type="molecule type" value="Genomic_DNA"/>
</dbReference>
<organism evidence="1 2">
    <name type="scientific">Diphasiastrum complanatum</name>
    <name type="common">Issler's clubmoss</name>
    <name type="synonym">Lycopodium complanatum</name>
    <dbReference type="NCBI Taxonomy" id="34168"/>
    <lineage>
        <taxon>Eukaryota</taxon>
        <taxon>Viridiplantae</taxon>
        <taxon>Streptophyta</taxon>
        <taxon>Embryophyta</taxon>
        <taxon>Tracheophyta</taxon>
        <taxon>Lycopodiopsida</taxon>
        <taxon>Lycopodiales</taxon>
        <taxon>Lycopodiaceae</taxon>
        <taxon>Lycopodioideae</taxon>
        <taxon>Diphasiastrum</taxon>
    </lineage>
</organism>
<keyword evidence="2" id="KW-1185">Reference proteome</keyword>
<gene>
    <name evidence="1" type="ORF">O6H91_06G073500</name>
</gene>